<comment type="subcellular location">
    <subcellularLocation>
        <location evidence="1 10">Cell outer membrane</location>
    </subcellularLocation>
</comment>
<evidence type="ECO:0000259" key="15">
    <source>
        <dbReference type="Pfam" id="PF21305"/>
    </source>
</evidence>
<dbReference type="Gene3D" id="3.30.1370.120">
    <property type="match status" value="3"/>
</dbReference>
<evidence type="ECO:0000256" key="3">
    <source>
        <dbReference type="ARBA" id="ARBA00022448"/>
    </source>
</evidence>
<keyword evidence="3 10" id="KW-0813">Transport</keyword>
<feature type="chain" id="PRO_5045258446" evidence="12">
    <location>
        <begin position="25"/>
        <end position="682"/>
    </location>
</feature>
<dbReference type="InterPro" id="IPR050810">
    <property type="entry name" value="Bact_Secretion_Sys_Channel"/>
</dbReference>
<evidence type="ECO:0000256" key="10">
    <source>
        <dbReference type="RuleBase" id="RU004004"/>
    </source>
</evidence>
<feature type="domain" description="NolW-like" evidence="14">
    <location>
        <begin position="330"/>
        <end position="422"/>
    </location>
</feature>
<keyword evidence="9" id="KW-0998">Cell outer membrane</keyword>
<feature type="domain" description="GspD-like N0" evidence="15">
    <location>
        <begin position="96"/>
        <end position="166"/>
    </location>
</feature>
<feature type="region of interest" description="Disordered" evidence="11">
    <location>
        <begin position="361"/>
        <end position="380"/>
    </location>
</feature>
<feature type="domain" description="NolW-like" evidence="14">
    <location>
        <begin position="257"/>
        <end position="323"/>
    </location>
</feature>
<dbReference type="EMBL" id="JBHRSV010000002">
    <property type="protein sequence ID" value="MFC2925368.1"/>
    <property type="molecule type" value="Genomic_DNA"/>
</dbReference>
<dbReference type="Gene3D" id="3.55.50.30">
    <property type="match status" value="1"/>
</dbReference>
<keyword evidence="5" id="KW-0812">Transmembrane</keyword>
<name>A0ABV6ZVE6_9PROT</name>
<evidence type="ECO:0000259" key="13">
    <source>
        <dbReference type="Pfam" id="PF00263"/>
    </source>
</evidence>
<evidence type="ECO:0000256" key="9">
    <source>
        <dbReference type="ARBA" id="ARBA00023237"/>
    </source>
</evidence>
<evidence type="ECO:0000256" key="6">
    <source>
        <dbReference type="ARBA" id="ARBA00022729"/>
    </source>
</evidence>
<evidence type="ECO:0000256" key="4">
    <source>
        <dbReference type="ARBA" id="ARBA00022452"/>
    </source>
</evidence>
<dbReference type="InterPro" id="IPR004846">
    <property type="entry name" value="T2SS/T3SS_dom"/>
</dbReference>
<evidence type="ECO:0000256" key="12">
    <source>
        <dbReference type="SAM" id="SignalP"/>
    </source>
</evidence>
<dbReference type="RefSeq" id="WP_343165007.1">
    <property type="nucleotide sequence ID" value="NZ_JBHRSV010000002.1"/>
</dbReference>
<evidence type="ECO:0000256" key="1">
    <source>
        <dbReference type="ARBA" id="ARBA00004442"/>
    </source>
</evidence>
<dbReference type="Proteomes" id="UP001595379">
    <property type="component" value="Unassembled WGS sequence"/>
</dbReference>
<evidence type="ECO:0000259" key="14">
    <source>
        <dbReference type="Pfam" id="PF03958"/>
    </source>
</evidence>
<evidence type="ECO:0000313" key="17">
    <source>
        <dbReference type="Proteomes" id="UP001595379"/>
    </source>
</evidence>
<comment type="caution">
    <text evidence="16">The sequence shown here is derived from an EMBL/GenBank/DDBJ whole genome shotgun (WGS) entry which is preliminary data.</text>
</comment>
<dbReference type="Pfam" id="PF00263">
    <property type="entry name" value="Secretin"/>
    <property type="match status" value="1"/>
</dbReference>
<dbReference type="Pfam" id="PF03958">
    <property type="entry name" value="Secretin_N"/>
    <property type="match status" value="3"/>
</dbReference>
<dbReference type="PANTHER" id="PTHR30332">
    <property type="entry name" value="PROBABLE GENERAL SECRETION PATHWAY PROTEIN D"/>
    <property type="match status" value="1"/>
</dbReference>
<sequence>MGRSGLHSARLAAICLALITAACATDGPRDVTIDPISRIPTSRQVLTVPPAPSTYGETIAEAQAGNVEGFVQYGNSQRVAPPRSRGDQLESGAYTVNFADARIDEAAQTLFGDLLDEPFIIDPRVQGRVTATTPRPLSRESLLALFEAALAVNNATLVQSDGIYRIMPAGEAMTSGLARIAASSQPGWGVSVIPLQYISAANMRQLLESVVTRPGSLRADPARNLLIIVGTAPERRNAVEAAAAFDVDWMSGMSVALMPLLNATATDMVTEINSVFLAQAEGASAGALRVQAIERLNALLIIAAGPGLLENVREWVTRLDTGGPGGATLRTFFLENGEAEATAELLNQLFSDGAGGASGVSPDLASASAETGGGASAGATRPSGAIRVIADPINNAILVLADPGGQALVQRALESIDRAPAQVLIDAVIAEVRLNDTLRYGVQFFFETAGLDGVADSGRGGFGLDGFDANGTFPGFNFLLESGDNARFALDMLSNVTDLTVVSSPSVMVLDNRTAEFQVGDEVPIVTRTSNSVVNPDSPVVNNIEFRDTGVILTVTPRVSSTGLVTLEIDQEVSDVSTTASTGDLTPTISTRRISSTVSVRSGQTIILGGLIDESRNSGRRGIPGVASIPYLGDLLSSTEITTNRTELLVFITPRVVTNDDEAAAVTDEIRRRMELLQPDTE</sequence>
<dbReference type="Pfam" id="PF21305">
    <property type="entry name" value="type_II_gspD_N0"/>
    <property type="match status" value="1"/>
</dbReference>
<dbReference type="InterPro" id="IPR013356">
    <property type="entry name" value="T2SS_GspD"/>
</dbReference>
<keyword evidence="6 12" id="KW-0732">Signal</keyword>
<evidence type="ECO:0000256" key="11">
    <source>
        <dbReference type="SAM" id="MobiDB-lite"/>
    </source>
</evidence>
<dbReference type="InterPro" id="IPR005644">
    <property type="entry name" value="NolW-like"/>
</dbReference>
<accession>A0ABV6ZVE6</accession>
<feature type="domain" description="NolW-like" evidence="14">
    <location>
        <begin position="190"/>
        <end position="250"/>
    </location>
</feature>
<reference evidence="17" key="1">
    <citation type="journal article" date="2019" name="Int. J. Syst. Evol. Microbiol.">
        <title>The Global Catalogue of Microorganisms (GCM) 10K type strain sequencing project: providing services to taxonomists for standard genome sequencing and annotation.</title>
        <authorList>
            <consortium name="The Broad Institute Genomics Platform"/>
            <consortium name="The Broad Institute Genome Sequencing Center for Infectious Disease"/>
            <person name="Wu L."/>
            <person name="Ma J."/>
        </authorList>
    </citation>
    <scope>NUCLEOTIDE SEQUENCE [LARGE SCALE GENOMIC DNA]</scope>
    <source>
        <strain evidence="17">KCTC 52487</strain>
    </source>
</reference>
<keyword evidence="7" id="KW-0653">Protein transport</keyword>
<comment type="similarity">
    <text evidence="2">Belongs to the bacterial secretin family. GSP D subfamily.</text>
</comment>
<evidence type="ECO:0000256" key="2">
    <source>
        <dbReference type="ARBA" id="ARBA00006980"/>
    </source>
</evidence>
<dbReference type="PANTHER" id="PTHR30332:SF25">
    <property type="entry name" value="SECRETIN XPSD"/>
    <property type="match status" value="1"/>
</dbReference>
<keyword evidence="17" id="KW-1185">Reference proteome</keyword>
<dbReference type="InterPro" id="IPR049371">
    <property type="entry name" value="GspD-like_N0"/>
</dbReference>
<keyword evidence="8" id="KW-0472">Membrane</keyword>
<evidence type="ECO:0000256" key="8">
    <source>
        <dbReference type="ARBA" id="ARBA00023136"/>
    </source>
</evidence>
<feature type="domain" description="Type II/III secretion system secretin-like" evidence="13">
    <location>
        <begin position="493"/>
        <end position="657"/>
    </location>
</feature>
<protein>
    <submittedName>
        <fullName evidence="16">Type II secretion system secretin GspD</fullName>
    </submittedName>
</protein>
<evidence type="ECO:0000256" key="7">
    <source>
        <dbReference type="ARBA" id="ARBA00022927"/>
    </source>
</evidence>
<dbReference type="PRINTS" id="PR00811">
    <property type="entry name" value="BCTERIALGSPD"/>
</dbReference>
<gene>
    <name evidence="16" type="primary">gspD</name>
    <name evidence="16" type="ORF">ACFOOR_04540</name>
</gene>
<dbReference type="PRINTS" id="PR01032">
    <property type="entry name" value="PHAGEIV"/>
</dbReference>
<dbReference type="NCBIfam" id="TIGR02517">
    <property type="entry name" value="type_II_gspD"/>
    <property type="match status" value="1"/>
</dbReference>
<keyword evidence="4" id="KW-1134">Transmembrane beta strand</keyword>
<dbReference type="InterPro" id="IPR001775">
    <property type="entry name" value="GspD/PilQ"/>
</dbReference>
<dbReference type="InterPro" id="IPR038591">
    <property type="entry name" value="NolW-like_sf"/>
</dbReference>
<dbReference type="PROSITE" id="PS51257">
    <property type="entry name" value="PROKAR_LIPOPROTEIN"/>
    <property type="match status" value="1"/>
</dbReference>
<proteinExistence type="inferred from homology"/>
<organism evidence="16 17">
    <name type="scientific">Hyphobacterium vulgare</name>
    <dbReference type="NCBI Taxonomy" id="1736751"/>
    <lineage>
        <taxon>Bacteria</taxon>
        <taxon>Pseudomonadati</taxon>
        <taxon>Pseudomonadota</taxon>
        <taxon>Alphaproteobacteria</taxon>
        <taxon>Maricaulales</taxon>
        <taxon>Maricaulaceae</taxon>
        <taxon>Hyphobacterium</taxon>
    </lineage>
</organism>
<feature type="signal peptide" evidence="12">
    <location>
        <begin position="1"/>
        <end position="24"/>
    </location>
</feature>
<evidence type="ECO:0000256" key="5">
    <source>
        <dbReference type="ARBA" id="ARBA00022692"/>
    </source>
</evidence>
<evidence type="ECO:0000313" key="16">
    <source>
        <dbReference type="EMBL" id="MFC2925368.1"/>
    </source>
</evidence>